<proteinExistence type="predicted"/>
<name>A0AAV7UVS6_PLEWA</name>
<evidence type="ECO:0000256" key="1">
    <source>
        <dbReference type="SAM" id="MobiDB-lite"/>
    </source>
</evidence>
<evidence type="ECO:0000313" key="3">
    <source>
        <dbReference type="Proteomes" id="UP001066276"/>
    </source>
</evidence>
<feature type="region of interest" description="Disordered" evidence="1">
    <location>
        <begin position="82"/>
        <end position="110"/>
    </location>
</feature>
<evidence type="ECO:0000313" key="2">
    <source>
        <dbReference type="EMBL" id="KAJ1192008.1"/>
    </source>
</evidence>
<feature type="region of interest" description="Disordered" evidence="1">
    <location>
        <begin position="223"/>
        <end position="312"/>
    </location>
</feature>
<keyword evidence="3" id="KW-1185">Reference proteome</keyword>
<feature type="compositionally biased region" description="Polar residues" evidence="1">
    <location>
        <begin position="94"/>
        <end position="104"/>
    </location>
</feature>
<comment type="caution">
    <text evidence="2">The sequence shown here is derived from an EMBL/GenBank/DDBJ whole genome shotgun (WGS) entry which is preliminary data.</text>
</comment>
<organism evidence="2 3">
    <name type="scientific">Pleurodeles waltl</name>
    <name type="common">Iberian ribbed newt</name>
    <dbReference type="NCBI Taxonomy" id="8319"/>
    <lineage>
        <taxon>Eukaryota</taxon>
        <taxon>Metazoa</taxon>
        <taxon>Chordata</taxon>
        <taxon>Craniata</taxon>
        <taxon>Vertebrata</taxon>
        <taxon>Euteleostomi</taxon>
        <taxon>Amphibia</taxon>
        <taxon>Batrachia</taxon>
        <taxon>Caudata</taxon>
        <taxon>Salamandroidea</taxon>
        <taxon>Salamandridae</taxon>
        <taxon>Pleurodelinae</taxon>
        <taxon>Pleurodeles</taxon>
    </lineage>
</organism>
<gene>
    <name evidence="2" type="ORF">NDU88_001320</name>
</gene>
<reference evidence="2" key="1">
    <citation type="journal article" date="2022" name="bioRxiv">
        <title>Sequencing and chromosome-scale assembly of the giantPleurodeles waltlgenome.</title>
        <authorList>
            <person name="Brown T."/>
            <person name="Elewa A."/>
            <person name="Iarovenko S."/>
            <person name="Subramanian E."/>
            <person name="Araus A.J."/>
            <person name="Petzold A."/>
            <person name="Susuki M."/>
            <person name="Suzuki K.-i.T."/>
            <person name="Hayashi T."/>
            <person name="Toyoda A."/>
            <person name="Oliveira C."/>
            <person name="Osipova E."/>
            <person name="Leigh N.D."/>
            <person name="Simon A."/>
            <person name="Yun M.H."/>
        </authorList>
    </citation>
    <scope>NUCLEOTIDE SEQUENCE</scope>
    <source>
        <strain evidence="2">20211129_DDA</strain>
        <tissue evidence="2">Liver</tissue>
    </source>
</reference>
<dbReference type="EMBL" id="JANPWB010000004">
    <property type="protein sequence ID" value="KAJ1192008.1"/>
    <property type="molecule type" value="Genomic_DNA"/>
</dbReference>
<dbReference type="Proteomes" id="UP001066276">
    <property type="component" value="Chromosome 2_2"/>
</dbReference>
<accession>A0AAV7UVS6</accession>
<dbReference type="AlphaFoldDB" id="A0AAV7UVS6"/>
<sequence>MSVCGPRGACSRDFVAHSHPSPTFPESGLPHLRGHEASAEHNRVPGKCNRDSAPAAEDWSPLLRTLLGILILHDRWSGPSEIPHWQQRDHSHACSPTAQSNYKQPSAEKHNRRKDALPACLPLELSRPSGNFLAYQSQAGQTDLREKCLTRQAEHCGGPRPVADVFEDDEPQELDPKEILLDVKTSLKNIDPKLDLLTSHLDQCRRICSYRYVVSARVGSLKRQETPRAGACQAQNDRKKPSARSAAFSDRERDKRPLTVTGRHHTTRSGESLPRGMPRMESEECGGVPRTRHAQKSESLKARSVPRIPKQI</sequence>
<protein>
    <submittedName>
        <fullName evidence="2">Uncharacterized protein</fullName>
    </submittedName>
</protein>